<dbReference type="PANTHER" id="PTHR37291">
    <property type="entry name" value="5-METHYLCYTOSINE-SPECIFIC RESTRICTION ENZYME B"/>
    <property type="match status" value="1"/>
</dbReference>
<comment type="caution">
    <text evidence="2">The sequence shown here is derived from an EMBL/GenBank/DDBJ whole genome shotgun (WGS) entry which is preliminary data.</text>
</comment>
<evidence type="ECO:0000313" key="3">
    <source>
        <dbReference type="Proteomes" id="UP000438760"/>
    </source>
</evidence>
<dbReference type="SUPFAM" id="SSF52540">
    <property type="entry name" value="P-loop containing nucleoside triphosphate hydrolases"/>
    <property type="match status" value="1"/>
</dbReference>
<organism evidence="2 3">
    <name type="scientific">Myroides albus</name>
    <dbReference type="NCBI Taxonomy" id="2562892"/>
    <lineage>
        <taxon>Bacteria</taxon>
        <taxon>Pseudomonadati</taxon>
        <taxon>Bacteroidota</taxon>
        <taxon>Flavobacteriia</taxon>
        <taxon>Flavobacteriales</taxon>
        <taxon>Flavobacteriaceae</taxon>
        <taxon>Myroides</taxon>
    </lineage>
</organism>
<keyword evidence="3" id="KW-1185">Reference proteome</keyword>
<accession>A0A6I3LQI2</accession>
<evidence type="ECO:0000259" key="1">
    <source>
        <dbReference type="Pfam" id="PF07728"/>
    </source>
</evidence>
<name>A0A6I3LQI2_9FLAO</name>
<dbReference type="PANTHER" id="PTHR37291:SF1">
    <property type="entry name" value="TYPE IV METHYL-DIRECTED RESTRICTION ENZYME ECOKMCRB SUBUNIT"/>
    <property type="match status" value="1"/>
</dbReference>
<evidence type="ECO:0000313" key="2">
    <source>
        <dbReference type="EMBL" id="MTG98205.1"/>
    </source>
</evidence>
<feature type="domain" description="ATPase dynein-related AAA" evidence="1">
    <location>
        <begin position="376"/>
        <end position="457"/>
    </location>
</feature>
<sequence>MLEKSNDYYDIFKKVKTAFNAKLKSLEGCSVCFNRHNGKEFQWIQDKYSIIGNDYVHYELYCDKSSIYIDLHLEDDEQPEEITKLVKDLYVYLLDKEYSTDFISWFNWAKKVNSKDYFQSIRFHRAFSLDEEDILSEESINEMIQSFVDLDNIIGDDIREFLIKNKQVKEEIAIKYVAEKNMKHPLNQILYGPPGTGKTYHTINKALAIVAPDFDLSQERELVKEEFDKYLENGQIVFTTFHQSMTYEDFVEGIKPKEIEGKVTYEIKNGFLKLLCNTIIQNSFSVGDLIGDYEINKIGYEIIYLKKPRAESIVPIPKYLINELSQLVIEGKIDYESIKNKDAVNMMSPTTEKYIVNGYPNILAMLVEKNNRDYPICKKNKVLIIDEINRGNVSAIFGELITLIEESKRLGNEEALEVTLPYSKEKFGVPNNLYIIGTMNTADRSVEALDTALRRRFTFEEMMPDYEVIESDNSFGIDLKEVLEVINKRIEVLLDRDHLIGHSYFLNVDSVETLQSRFMNNIIPLLQEYFYGDYGKIGLVLGKGFVEKSEGNKVVFASFDYDSEMYQDKVIYSLKSIEDEGEFKVAIDNLLGKK</sequence>
<reference evidence="2 3" key="1">
    <citation type="submission" date="2019-11" db="EMBL/GenBank/DDBJ databases">
        <title>Genome of Strain BIT-d1.</title>
        <authorList>
            <person name="Yang Y."/>
        </authorList>
    </citation>
    <scope>NUCLEOTIDE SEQUENCE [LARGE SCALE GENOMIC DNA]</scope>
    <source>
        <strain evidence="2 3">BIT-d1</strain>
    </source>
</reference>
<dbReference type="AlphaFoldDB" id="A0A6I3LQI2"/>
<proteinExistence type="predicted"/>
<dbReference type="GO" id="GO:0005524">
    <property type="term" value="F:ATP binding"/>
    <property type="evidence" value="ECO:0007669"/>
    <property type="project" value="InterPro"/>
</dbReference>
<dbReference type="Gene3D" id="3.40.50.300">
    <property type="entry name" value="P-loop containing nucleotide triphosphate hydrolases"/>
    <property type="match status" value="2"/>
</dbReference>
<dbReference type="Proteomes" id="UP000438760">
    <property type="component" value="Unassembled WGS sequence"/>
</dbReference>
<dbReference type="GO" id="GO:0016887">
    <property type="term" value="F:ATP hydrolysis activity"/>
    <property type="evidence" value="ECO:0007669"/>
    <property type="project" value="InterPro"/>
</dbReference>
<protein>
    <submittedName>
        <fullName evidence="2">AAA domain-containing protein</fullName>
    </submittedName>
</protein>
<dbReference type="OrthoDB" id="9781481at2"/>
<dbReference type="EMBL" id="WMJX01000015">
    <property type="protein sequence ID" value="MTG98205.1"/>
    <property type="molecule type" value="Genomic_DNA"/>
</dbReference>
<dbReference type="InterPro" id="IPR011704">
    <property type="entry name" value="ATPase_dyneun-rel_AAA"/>
</dbReference>
<dbReference type="InterPro" id="IPR052934">
    <property type="entry name" value="Methyl-DNA_Rec/Restrict_Enz"/>
</dbReference>
<dbReference type="Pfam" id="PF07728">
    <property type="entry name" value="AAA_5"/>
    <property type="match status" value="1"/>
</dbReference>
<gene>
    <name evidence="2" type="ORF">GJV76_08695</name>
</gene>
<dbReference type="InterPro" id="IPR027417">
    <property type="entry name" value="P-loop_NTPase"/>
</dbReference>